<feature type="compositionally biased region" description="Polar residues" evidence="1">
    <location>
        <begin position="149"/>
        <end position="159"/>
    </location>
</feature>
<feature type="region of interest" description="Disordered" evidence="1">
    <location>
        <begin position="44"/>
        <end position="255"/>
    </location>
</feature>
<dbReference type="EMBL" id="JARKIE010000785">
    <property type="protein sequence ID" value="KAJ7616881.1"/>
    <property type="molecule type" value="Genomic_DNA"/>
</dbReference>
<accession>A0AAD7BBZ9</accession>
<protein>
    <submittedName>
        <fullName evidence="2">Uncharacterized protein</fullName>
    </submittedName>
</protein>
<reference evidence="2" key="1">
    <citation type="submission" date="2023-03" db="EMBL/GenBank/DDBJ databases">
        <title>Massive genome expansion in bonnet fungi (Mycena s.s.) driven by repeated elements and novel gene families across ecological guilds.</title>
        <authorList>
            <consortium name="Lawrence Berkeley National Laboratory"/>
            <person name="Harder C.B."/>
            <person name="Miyauchi S."/>
            <person name="Viragh M."/>
            <person name="Kuo A."/>
            <person name="Thoen E."/>
            <person name="Andreopoulos B."/>
            <person name="Lu D."/>
            <person name="Skrede I."/>
            <person name="Drula E."/>
            <person name="Henrissat B."/>
            <person name="Morin E."/>
            <person name="Kohler A."/>
            <person name="Barry K."/>
            <person name="LaButti K."/>
            <person name="Morin E."/>
            <person name="Salamov A."/>
            <person name="Lipzen A."/>
            <person name="Mereny Z."/>
            <person name="Hegedus B."/>
            <person name="Baldrian P."/>
            <person name="Stursova M."/>
            <person name="Weitz H."/>
            <person name="Taylor A."/>
            <person name="Grigoriev I.V."/>
            <person name="Nagy L.G."/>
            <person name="Martin F."/>
            <person name="Kauserud H."/>
        </authorList>
    </citation>
    <scope>NUCLEOTIDE SEQUENCE</scope>
    <source>
        <strain evidence="2">CBHHK067</strain>
    </source>
</reference>
<feature type="compositionally biased region" description="Low complexity" evidence="1">
    <location>
        <begin position="67"/>
        <end position="84"/>
    </location>
</feature>
<feature type="compositionally biased region" description="Low complexity" evidence="1">
    <location>
        <begin position="234"/>
        <end position="247"/>
    </location>
</feature>
<feature type="region of interest" description="Disordered" evidence="1">
    <location>
        <begin position="1"/>
        <end position="27"/>
    </location>
</feature>
<feature type="compositionally biased region" description="Low complexity" evidence="1">
    <location>
        <begin position="44"/>
        <end position="56"/>
    </location>
</feature>
<evidence type="ECO:0000256" key="1">
    <source>
        <dbReference type="SAM" id="MobiDB-lite"/>
    </source>
</evidence>
<proteinExistence type="predicted"/>
<comment type="caution">
    <text evidence="2">The sequence shown here is derived from an EMBL/GenBank/DDBJ whole genome shotgun (WGS) entry which is preliminary data.</text>
</comment>
<gene>
    <name evidence="2" type="ORF">B0H17DRAFT_653902</name>
</gene>
<dbReference type="Proteomes" id="UP001221757">
    <property type="component" value="Unassembled WGS sequence"/>
</dbReference>
<feature type="compositionally biased region" description="Basic and acidic residues" evidence="1">
    <location>
        <begin position="210"/>
        <end position="223"/>
    </location>
</feature>
<name>A0AAD7BBZ9_MYCRO</name>
<sequence length="255" mass="27031">MTTPTSSAFREPSHTAPVFMPPPREPWADDLAAISRDIDELLVSSSLPSTVPVSTSPHRRPRRRPSLDPMSSYSSASYSSASAAQVASELRPNLAPASSPPLPAPLLNSSTRVEQTARASHYPQLSACVPLQATGAASPRPRPLRAPAQPSTPAYTMLSSFVHPPQLASPPPPKRMSPARGRSSSRGRSPRRAMTPPVSSPPPLALPAPRDAHRAPQLEHHLADPPSPAHSRTRPPTTATSAAPGRAQRAPSHSR</sequence>
<keyword evidence="3" id="KW-1185">Reference proteome</keyword>
<evidence type="ECO:0000313" key="3">
    <source>
        <dbReference type="Proteomes" id="UP001221757"/>
    </source>
</evidence>
<evidence type="ECO:0000313" key="2">
    <source>
        <dbReference type="EMBL" id="KAJ7616881.1"/>
    </source>
</evidence>
<organism evidence="2 3">
    <name type="scientific">Mycena rosella</name>
    <name type="common">Pink bonnet</name>
    <name type="synonym">Agaricus rosellus</name>
    <dbReference type="NCBI Taxonomy" id="1033263"/>
    <lineage>
        <taxon>Eukaryota</taxon>
        <taxon>Fungi</taxon>
        <taxon>Dikarya</taxon>
        <taxon>Basidiomycota</taxon>
        <taxon>Agaricomycotina</taxon>
        <taxon>Agaricomycetes</taxon>
        <taxon>Agaricomycetidae</taxon>
        <taxon>Agaricales</taxon>
        <taxon>Marasmiineae</taxon>
        <taxon>Mycenaceae</taxon>
        <taxon>Mycena</taxon>
    </lineage>
</organism>
<dbReference type="AlphaFoldDB" id="A0AAD7BBZ9"/>